<comment type="catalytic activity">
    <reaction evidence="1">
        <text>Thiol-dependent hydrolysis of ester, thioester, amide, peptide and isopeptide bonds formed by the C-terminal Gly of ubiquitin (a 76-residue protein attached to proteins as an intracellular targeting signal).</text>
        <dbReference type="EC" id="3.4.19.12"/>
    </reaction>
</comment>
<dbReference type="InterPro" id="IPR038765">
    <property type="entry name" value="Papain-like_cys_pep_sf"/>
</dbReference>
<dbReference type="InterPro" id="IPR044635">
    <property type="entry name" value="UBP14-like"/>
</dbReference>
<name>A0A7J7IQ05_9RHOD</name>
<evidence type="ECO:0000313" key="11">
    <source>
        <dbReference type="Proteomes" id="UP000530660"/>
    </source>
</evidence>
<dbReference type="PANTHER" id="PTHR43982:SF1">
    <property type="entry name" value="UBIQUITIN CARBOXYL-TERMINAL HYDROLASE 14"/>
    <property type="match status" value="1"/>
</dbReference>
<evidence type="ECO:0000256" key="1">
    <source>
        <dbReference type="ARBA" id="ARBA00000707"/>
    </source>
</evidence>
<feature type="domain" description="USP" evidence="9">
    <location>
        <begin position="107"/>
        <end position="478"/>
    </location>
</feature>
<dbReference type="Proteomes" id="UP000530660">
    <property type="component" value="Unassembled WGS sequence"/>
</dbReference>
<dbReference type="Gene3D" id="3.90.70.10">
    <property type="entry name" value="Cysteine proteinases"/>
    <property type="match status" value="1"/>
</dbReference>
<evidence type="ECO:0000256" key="2">
    <source>
        <dbReference type="ARBA" id="ARBA00012759"/>
    </source>
</evidence>
<evidence type="ECO:0000256" key="7">
    <source>
        <dbReference type="SAM" id="MobiDB-lite"/>
    </source>
</evidence>
<evidence type="ECO:0000256" key="3">
    <source>
        <dbReference type="ARBA" id="ARBA00022670"/>
    </source>
</evidence>
<dbReference type="InterPro" id="IPR000626">
    <property type="entry name" value="Ubiquitin-like_dom"/>
</dbReference>
<dbReference type="SUPFAM" id="SSF54001">
    <property type="entry name" value="Cysteine proteinases"/>
    <property type="match status" value="1"/>
</dbReference>
<dbReference type="InterPro" id="IPR018200">
    <property type="entry name" value="USP_CS"/>
</dbReference>
<gene>
    <name evidence="10" type="primary">USP14</name>
    <name evidence="10" type="ORF">F1559_002427</name>
</gene>
<dbReference type="SUPFAM" id="SSF54236">
    <property type="entry name" value="Ubiquitin-like"/>
    <property type="match status" value="1"/>
</dbReference>
<evidence type="ECO:0000313" key="10">
    <source>
        <dbReference type="EMBL" id="KAF6005205.1"/>
    </source>
</evidence>
<keyword evidence="6" id="KW-0788">Thiol protease</keyword>
<dbReference type="GO" id="GO:0070628">
    <property type="term" value="F:proteasome binding"/>
    <property type="evidence" value="ECO:0007669"/>
    <property type="project" value="TreeGrafter"/>
</dbReference>
<dbReference type="GO" id="GO:0016579">
    <property type="term" value="P:protein deubiquitination"/>
    <property type="evidence" value="ECO:0007669"/>
    <property type="project" value="InterPro"/>
</dbReference>
<keyword evidence="5 10" id="KW-0378">Hydrolase</keyword>
<dbReference type="GO" id="GO:0004843">
    <property type="term" value="F:cysteine-type deubiquitinase activity"/>
    <property type="evidence" value="ECO:0007669"/>
    <property type="project" value="UniProtKB-EC"/>
</dbReference>
<dbReference type="InterPro" id="IPR001394">
    <property type="entry name" value="Peptidase_C19_UCH"/>
</dbReference>
<dbReference type="SMART" id="SM00213">
    <property type="entry name" value="UBQ"/>
    <property type="match status" value="1"/>
</dbReference>
<dbReference type="EMBL" id="VWRR01000001">
    <property type="protein sequence ID" value="KAF6005205.1"/>
    <property type="molecule type" value="Genomic_DNA"/>
</dbReference>
<accession>A0A7J7IQ05</accession>
<proteinExistence type="predicted"/>
<dbReference type="Gene3D" id="3.10.20.90">
    <property type="entry name" value="Phosphatidylinositol 3-kinase Catalytic Subunit, Chain A, domain 1"/>
    <property type="match status" value="1"/>
</dbReference>
<dbReference type="Pfam" id="PF00443">
    <property type="entry name" value="UCH"/>
    <property type="match status" value="1"/>
</dbReference>
<dbReference type="GO" id="GO:0043161">
    <property type="term" value="P:proteasome-mediated ubiquitin-dependent protein catabolic process"/>
    <property type="evidence" value="ECO:0007669"/>
    <property type="project" value="InterPro"/>
</dbReference>
<evidence type="ECO:0000256" key="6">
    <source>
        <dbReference type="ARBA" id="ARBA00022807"/>
    </source>
</evidence>
<dbReference type="EC" id="3.4.19.12" evidence="2"/>
<dbReference type="Pfam" id="PF00240">
    <property type="entry name" value="ubiquitin"/>
    <property type="match status" value="1"/>
</dbReference>
<comment type="caution">
    <text evidence="10">The sequence shown here is derived from an EMBL/GenBank/DDBJ whole genome shotgun (WGS) entry which is preliminary data.</text>
</comment>
<dbReference type="PANTHER" id="PTHR43982">
    <property type="entry name" value="UBIQUITIN CARBOXYL-TERMINAL HYDROLASE"/>
    <property type="match status" value="1"/>
</dbReference>
<dbReference type="AlphaFoldDB" id="A0A7J7IQ05"/>
<dbReference type="InterPro" id="IPR028889">
    <property type="entry name" value="USP"/>
</dbReference>
<organism evidence="10 11">
    <name type="scientific">Cyanidiococcus yangmingshanensis</name>
    <dbReference type="NCBI Taxonomy" id="2690220"/>
    <lineage>
        <taxon>Eukaryota</taxon>
        <taxon>Rhodophyta</taxon>
        <taxon>Bangiophyceae</taxon>
        <taxon>Cyanidiales</taxon>
        <taxon>Cyanidiaceae</taxon>
        <taxon>Cyanidiococcus</taxon>
    </lineage>
</organism>
<evidence type="ECO:0000256" key="5">
    <source>
        <dbReference type="ARBA" id="ARBA00022801"/>
    </source>
</evidence>
<dbReference type="InterPro" id="IPR029071">
    <property type="entry name" value="Ubiquitin-like_domsf"/>
</dbReference>
<feature type="region of interest" description="Disordered" evidence="7">
    <location>
        <begin position="381"/>
        <end position="401"/>
    </location>
</feature>
<keyword evidence="11" id="KW-1185">Reference proteome</keyword>
<dbReference type="PROSITE" id="PS50235">
    <property type="entry name" value="USP_3"/>
    <property type="match status" value="1"/>
</dbReference>
<dbReference type="PROSITE" id="PS50053">
    <property type="entry name" value="UBIQUITIN_2"/>
    <property type="match status" value="1"/>
</dbReference>
<keyword evidence="3" id="KW-0645">Protease</keyword>
<sequence>MVLVKIKWNKQVFPTEVSAEDTPETLMKRLQEVTGVPPERQILVGLKQGALRLHSAGTLFAHGLREGSTIMLLGTAKVGDAATAPKAAFEERGGRGSNDLGRLGDAKGPGSLSAVRRTPWPREPRKHVPELREYLRSLASQGSGPTGVATTADPSVRLVTALSALSEAIQPRTNERGVDDIPERFYPNFFLASLRSAYPQFAQRDNHGLYMQQDAEECLSQILGVLARMPPSTESPAQSNWIDATFGTMVASTDRCIDTSASVGEIAPVTSFECLRLLPCHISKQVNQLTEGVHQGLEGSIDRYVEAAGRTLSWKRESRIQQLPPYLIVHFVRFFWKPVEKVKAKILRKVAFPLTLDMLPFCTEELQSRIRARRASASTVKSDRCDQATNSAGQSETNGKEDAPSALYDLFAVLTHQGRTADSGHYVAWVRDLDQSMDRSIWLKYDDDRIETVDEEQIMRLCGGGDWHMAYICFYKMRPSPELEENHAATP</sequence>
<feature type="domain" description="Ubiquitin-like" evidence="8">
    <location>
        <begin position="1"/>
        <end position="79"/>
    </location>
</feature>
<feature type="compositionally biased region" description="Polar residues" evidence="7">
    <location>
        <begin position="387"/>
        <end position="397"/>
    </location>
</feature>
<evidence type="ECO:0000259" key="8">
    <source>
        <dbReference type="PROSITE" id="PS50053"/>
    </source>
</evidence>
<dbReference type="GO" id="GO:0061136">
    <property type="term" value="P:regulation of proteasomal protein catabolic process"/>
    <property type="evidence" value="ECO:0007669"/>
    <property type="project" value="TreeGrafter"/>
</dbReference>
<dbReference type="PROSITE" id="PS00973">
    <property type="entry name" value="USP_2"/>
    <property type="match status" value="1"/>
</dbReference>
<evidence type="ECO:0000259" key="9">
    <source>
        <dbReference type="PROSITE" id="PS50235"/>
    </source>
</evidence>
<dbReference type="OrthoDB" id="333239at2759"/>
<feature type="region of interest" description="Disordered" evidence="7">
    <location>
        <begin position="88"/>
        <end position="118"/>
    </location>
</feature>
<keyword evidence="4" id="KW-0833">Ubl conjugation pathway</keyword>
<evidence type="ECO:0000256" key="4">
    <source>
        <dbReference type="ARBA" id="ARBA00022786"/>
    </source>
</evidence>
<protein>
    <recommendedName>
        <fullName evidence="2">ubiquitinyl hydrolase 1</fullName>
        <ecNumber evidence="2">3.4.19.12</ecNumber>
    </recommendedName>
</protein>
<reference evidence="10 11" key="1">
    <citation type="journal article" date="2020" name="J. Phycol.">
        <title>Comparative genome analysis reveals Cyanidiococcus gen. nov., a new extremophilic red algal genus sister to Cyanidioschyzon (Cyanidioschyzonaceae, Rhodophyta).</title>
        <authorList>
            <person name="Liu S.-L."/>
            <person name="Chiang Y.-R."/>
            <person name="Yoon H.S."/>
            <person name="Fu H.-Y."/>
        </authorList>
    </citation>
    <scope>NUCLEOTIDE SEQUENCE [LARGE SCALE GENOMIC DNA]</scope>
    <source>
        <strain evidence="10 11">THAL066</strain>
    </source>
</reference>